<feature type="domain" description="Rhodanese" evidence="2">
    <location>
        <begin position="20"/>
        <end position="136"/>
    </location>
</feature>
<dbReference type="SUPFAM" id="SSF52821">
    <property type="entry name" value="Rhodanese/Cell cycle control phosphatase"/>
    <property type="match status" value="1"/>
</dbReference>
<dbReference type="Gene3D" id="3.40.250.10">
    <property type="entry name" value="Rhodanese-like domain"/>
    <property type="match status" value="1"/>
</dbReference>
<comment type="caution">
    <text evidence="3">The sequence shown here is derived from an EMBL/GenBank/DDBJ whole genome shotgun (WGS) entry which is preliminary data.</text>
</comment>
<dbReference type="PANTHER" id="PTHR30401:SF0">
    <property type="entry name" value="TRNA 2-SELENOURIDINE SYNTHASE"/>
    <property type="match status" value="1"/>
</dbReference>
<sequence>MSVIDLDIDQWLDERDSFELLIDARSPCEYEYSCIVGSKNYFALDDAQHKEVGTIYKTNRASAKVLGARYICLNLDKHLLEISSKFRVGAKVGVYCAKGGMRSASIAHVLGMIGYRVVRLVGGYKAYRNHVLSELNRPINMRFITLFGNTGTRKTKLINELSPSINLEKMANHLGSVFGSVSGKQPSQKAFEDALFERLRELRGVKVCFIEGESRRIGEITLPESIYKAMREDSINVEIFADIKNRIDCILDDYCGVDRAFFDECMTKIRAFISKDAKDDAISAYSSGDNAKVAEILLTQYYDKVYKKPARIDCSICSDDIEYAKSKLLEISQNLNCIA</sequence>
<proteinExistence type="predicted"/>
<name>A0ABN7K2I2_9BACT</name>
<dbReference type="Pfam" id="PF26341">
    <property type="entry name" value="AAA_SelU"/>
    <property type="match status" value="1"/>
</dbReference>
<dbReference type="NCBIfam" id="TIGR03167">
    <property type="entry name" value="tRNA_sel_U_synt"/>
    <property type="match status" value="1"/>
</dbReference>
<protein>
    <submittedName>
        <fullName evidence="3">tRNA 2-selenouridine synthase</fullName>
        <ecNumber evidence="3">2.5.1.-</ecNumber>
    </submittedName>
</protein>
<dbReference type="InterPro" id="IPR036873">
    <property type="entry name" value="Rhodanese-like_dom_sf"/>
</dbReference>
<accession>A0ABN7K2I2</accession>
<dbReference type="EMBL" id="CAJHOF010000001">
    <property type="protein sequence ID" value="CAD7286758.1"/>
    <property type="molecule type" value="Genomic_DNA"/>
</dbReference>
<evidence type="ECO:0000313" key="3">
    <source>
        <dbReference type="EMBL" id="CAD7286758.1"/>
    </source>
</evidence>
<dbReference type="PANTHER" id="PTHR30401">
    <property type="entry name" value="TRNA 2-SELENOURIDINE SYNTHASE"/>
    <property type="match status" value="1"/>
</dbReference>
<keyword evidence="1" id="KW-0711">Selenium</keyword>
<organism evidence="3 4">
    <name type="scientific">Campylobacter majalis</name>
    <dbReference type="NCBI Taxonomy" id="2790656"/>
    <lineage>
        <taxon>Bacteria</taxon>
        <taxon>Pseudomonadati</taxon>
        <taxon>Campylobacterota</taxon>
        <taxon>Epsilonproteobacteria</taxon>
        <taxon>Campylobacterales</taxon>
        <taxon>Campylobacteraceae</taxon>
        <taxon>Campylobacter</taxon>
    </lineage>
</organism>
<reference evidence="3 4" key="1">
    <citation type="submission" date="2020-11" db="EMBL/GenBank/DDBJ databases">
        <authorList>
            <person name="Peeters C."/>
        </authorList>
    </citation>
    <scope>NUCLEOTIDE SEQUENCE [LARGE SCALE GENOMIC DNA]</scope>
    <source>
        <strain evidence="3 4">LMG 7974</strain>
    </source>
</reference>
<gene>
    <name evidence="3" type="primary">selU</name>
    <name evidence="3" type="ORF">LMG7974_00069</name>
</gene>
<dbReference type="InterPro" id="IPR017582">
    <property type="entry name" value="SelU"/>
</dbReference>
<dbReference type="InterPro" id="IPR001763">
    <property type="entry name" value="Rhodanese-like_dom"/>
</dbReference>
<dbReference type="RefSeq" id="WP_229931896.1">
    <property type="nucleotide sequence ID" value="NZ_CAJHOF010000001.1"/>
</dbReference>
<dbReference type="InterPro" id="IPR058840">
    <property type="entry name" value="AAA_SelU"/>
</dbReference>
<dbReference type="PROSITE" id="PS50206">
    <property type="entry name" value="RHODANESE_3"/>
    <property type="match status" value="1"/>
</dbReference>
<keyword evidence="4" id="KW-1185">Reference proteome</keyword>
<evidence type="ECO:0000256" key="1">
    <source>
        <dbReference type="ARBA" id="ARBA00023266"/>
    </source>
</evidence>
<dbReference type="EC" id="2.5.1.-" evidence="3"/>
<dbReference type="Proteomes" id="UP000789803">
    <property type="component" value="Unassembled WGS sequence"/>
</dbReference>
<dbReference type="Pfam" id="PF00581">
    <property type="entry name" value="Rhodanese"/>
    <property type="match status" value="1"/>
</dbReference>
<dbReference type="GO" id="GO:0016740">
    <property type="term" value="F:transferase activity"/>
    <property type="evidence" value="ECO:0007669"/>
    <property type="project" value="UniProtKB-KW"/>
</dbReference>
<dbReference type="SMART" id="SM00450">
    <property type="entry name" value="RHOD"/>
    <property type="match status" value="1"/>
</dbReference>
<evidence type="ECO:0000259" key="2">
    <source>
        <dbReference type="PROSITE" id="PS50206"/>
    </source>
</evidence>
<dbReference type="NCBIfam" id="NF008750">
    <property type="entry name" value="PRK11784.1-2"/>
    <property type="match status" value="1"/>
</dbReference>
<keyword evidence="3" id="KW-0808">Transferase</keyword>
<evidence type="ECO:0000313" key="4">
    <source>
        <dbReference type="Proteomes" id="UP000789803"/>
    </source>
</evidence>